<evidence type="ECO:0000313" key="3">
    <source>
        <dbReference type="Proteomes" id="UP000780801"/>
    </source>
</evidence>
<protein>
    <submittedName>
        <fullName evidence="2">Uncharacterized protein</fullName>
    </submittedName>
</protein>
<keyword evidence="3" id="KW-1185">Reference proteome</keyword>
<feature type="region of interest" description="Disordered" evidence="1">
    <location>
        <begin position="1"/>
        <end position="45"/>
    </location>
</feature>
<dbReference type="AlphaFoldDB" id="A0A9P6KIK6"/>
<feature type="compositionally biased region" description="Polar residues" evidence="1">
    <location>
        <begin position="1"/>
        <end position="11"/>
    </location>
</feature>
<dbReference type="Proteomes" id="UP000780801">
    <property type="component" value="Unassembled WGS sequence"/>
</dbReference>
<gene>
    <name evidence="2" type="ORF">BGW38_010052</name>
</gene>
<sequence>MKNVQFPQSARSSEHEVAQSNMSPDVLSMPLDKSSPGPAGAGDMNESSMVKVDEDVEEHFSWQLDQCPPLRLLGVYRQAAAYDGRRYGGEMHEEVRAGEDWKKDDRLQ</sequence>
<organism evidence="2 3">
    <name type="scientific">Lunasporangiospora selenospora</name>
    <dbReference type="NCBI Taxonomy" id="979761"/>
    <lineage>
        <taxon>Eukaryota</taxon>
        <taxon>Fungi</taxon>
        <taxon>Fungi incertae sedis</taxon>
        <taxon>Mucoromycota</taxon>
        <taxon>Mortierellomycotina</taxon>
        <taxon>Mortierellomycetes</taxon>
        <taxon>Mortierellales</taxon>
        <taxon>Mortierellaceae</taxon>
        <taxon>Lunasporangiospora</taxon>
    </lineage>
</organism>
<reference evidence="2" key="1">
    <citation type="journal article" date="2020" name="Fungal Divers.">
        <title>Resolving the Mortierellaceae phylogeny through synthesis of multi-gene phylogenetics and phylogenomics.</title>
        <authorList>
            <person name="Vandepol N."/>
            <person name="Liber J."/>
            <person name="Desiro A."/>
            <person name="Na H."/>
            <person name="Kennedy M."/>
            <person name="Barry K."/>
            <person name="Grigoriev I.V."/>
            <person name="Miller A.N."/>
            <person name="O'Donnell K."/>
            <person name="Stajich J.E."/>
            <person name="Bonito G."/>
        </authorList>
    </citation>
    <scope>NUCLEOTIDE SEQUENCE</scope>
    <source>
        <strain evidence="2">KOD1015</strain>
    </source>
</reference>
<evidence type="ECO:0000313" key="2">
    <source>
        <dbReference type="EMBL" id="KAF9586062.1"/>
    </source>
</evidence>
<name>A0A9P6KIK6_9FUNG</name>
<dbReference type="EMBL" id="JAABOA010000078">
    <property type="protein sequence ID" value="KAF9586062.1"/>
    <property type="molecule type" value="Genomic_DNA"/>
</dbReference>
<comment type="caution">
    <text evidence="2">The sequence shown here is derived from an EMBL/GenBank/DDBJ whole genome shotgun (WGS) entry which is preliminary data.</text>
</comment>
<evidence type="ECO:0000256" key="1">
    <source>
        <dbReference type="SAM" id="MobiDB-lite"/>
    </source>
</evidence>
<accession>A0A9P6KIK6</accession>
<proteinExistence type="predicted"/>